<reference evidence="7 8" key="1">
    <citation type="submission" date="2022-07" db="EMBL/GenBank/DDBJ databases">
        <title>Genome-wide signatures of adaptation to extreme environments.</title>
        <authorList>
            <person name="Cho C.H."/>
            <person name="Yoon H.S."/>
        </authorList>
    </citation>
    <scope>NUCLEOTIDE SEQUENCE [LARGE SCALE GENOMIC DNA]</scope>
    <source>
        <strain evidence="7 8">108.79 E11</strain>
    </source>
</reference>
<dbReference type="GO" id="GO:0030170">
    <property type="term" value="F:pyridoxal phosphate binding"/>
    <property type="evidence" value="ECO:0007669"/>
    <property type="project" value="InterPro"/>
</dbReference>
<evidence type="ECO:0000313" key="7">
    <source>
        <dbReference type="EMBL" id="KAK4526657.1"/>
    </source>
</evidence>
<dbReference type="GO" id="GO:0006520">
    <property type="term" value="P:amino acid metabolic process"/>
    <property type="evidence" value="ECO:0007669"/>
    <property type="project" value="InterPro"/>
</dbReference>
<dbReference type="InterPro" id="IPR004839">
    <property type="entry name" value="Aminotransferase_I/II_large"/>
</dbReference>
<evidence type="ECO:0000256" key="5">
    <source>
        <dbReference type="ARBA" id="ARBA00022898"/>
    </source>
</evidence>
<keyword evidence="8" id="KW-1185">Reference proteome</keyword>
<dbReference type="Gene3D" id="3.90.1150.10">
    <property type="entry name" value="Aspartate Aminotransferase, domain 1"/>
    <property type="match status" value="1"/>
</dbReference>
<comment type="similarity">
    <text evidence="2">Belongs to the class-I pyridoxal-phosphate-dependent aminotransferase family.</text>
</comment>
<dbReference type="SUPFAM" id="SSF53383">
    <property type="entry name" value="PLP-dependent transferases"/>
    <property type="match status" value="1"/>
</dbReference>
<name>A0AAV9IGV2_9RHOD</name>
<evidence type="ECO:0000256" key="4">
    <source>
        <dbReference type="ARBA" id="ARBA00022679"/>
    </source>
</evidence>
<evidence type="ECO:0000256" key="1">
    <source>
        <dbReference type="ARBA" id="ARBA00001933"/>
    </source>
</evidence>
<evidence type="ECO:0000256" key="3">
    <source>
        <dbReference type="ARBA" id="ARBA00022576"/>
    </source>
</evidence>
<evidence type="ECO:0000259" key="6">
    <source>
        <dbReference type="Pfam" id="PF00155"/>
    </source>
</evidence>
<dbReference type="InterPro" id="IPR004838">
    <property type="entry name" value="NHTrfase_class1_PyrdxlP-BS"/>
</dbReference>
<dbReference type="EMBL" id="JANCYU010000042">
    <property type="protein sequence ID" value="KAK4526657.1"/>
    <property type="molecule type" value="Genomic_DNA"/>
</dbReference>
<dbReference type="CDD" id="cd00609">
    <property type="entry name" value="AAT_like"/>
    <property type="match status" value="1"/>
</dbReference>
<feature type="domain" description="Aminotransferase class I/classII large" evidence="6">
    <location>
        <begin position="104"/>
        <end position="454"/>
    </location>
</feature>
<evidence type="ECO:0000313" key="8">
    <source>
        <dbReference type="Proteomes" id="UP001300502"/>
    </source>
</evidence>
<keyword evidence="4" id="KW-0808">Transferase</keyword>
<dbReference type="PROSITE" id="PS00105">
    <property type="entry name" value="AA_TRANSFER_CLASS_1"/>
    <property type="match status" value="1"/>
</dbReference>
<dbReference type="InterPro" id="IPR015424">
    <property type="entry name" value="PyrdxlP-dep_Trfase"/>
</dbReference>
<sequence>MPWKDGRRDLGRKVGFISFSPSVSVVGFVGLGQGHKTCCKGALLRQYYRRVDRSHSGCKMTVADSQVDVVPQDFLFPSRLQGFESEGAYSVMVAASELEKRTGKKVIRLEIGQPSEPTPKHIVDAACNSLQAGETGYTLPLGIAALREEIAKHVSETRGVIVSPKEVVVGPGAKPGLFFTALSILHPGDEVIYPDPGFPTYKAMSIIAEAKPVPVPMRPDGKSFDMTTLEKAISPKTKLLILNSPNNPTGGVMPKEDILHIAELAQQHNFYVVADEIYSRLVYTEEKPPSIFSLPGMKERTILIDGFSKAYSMTGFRLGWAIMPEFLTKKMEPLLVHAVGCTPPFVQAAGLAALRGSQESVEQMAKEYQKRRDLVVKELNSIPGVWCPIPEGAFYAFPDVSSFGMSSKQIANILLEKGMVAVLPGTDFGANGEGRIRISYVAPMDMLKEGLKRIRETLATLPTVNSNNNNNNNGTA</sequence>
<dbReference type="Gene3D" id="3.40.640.10">
    <property type="entry name" value="Type I PLP-dependent aspartate aminotransferase-like (Major domain)"/>
    <property type="match status" value="1"/>
</dbReference>
<dbReference type="AlphaFoldDB" id="A0AAV9IGV2"/>
<gene>
    <name evidence="7" type="ORF">GAYE_SCF26G4573</name>
</gene>
<keyword evidence="3" id="KW-0032">Aminotransferase</keyword>
<dbReference type="GO" id="GO:0008483">
    <property type="term" value="F:transaminase activity"/>
    <property type="evidence" value="ECO:0007669"/>
    <property type="project" value="UniProtKB-KW"/>
</dbReference>
<dbReference type="InterPro" id="IPR015422">
    <property type="entry name" value="PyrdxlP-dep_Trfase_small"/>
</dbReference>
<proteinExistence type="inferred from homology"/>
<dbReference type="InterPro" id="IPR050596">
    <property type="entry name" value="AspAT/PAT-like"/>
</dbReference>
<comment type="caution">
    <text evidence="7">The sequence shown here is derived from an EMBL/GenBank/DDBJ whole genome shotgun (WGS) entry which is preliminary data.</text>
</comment>
<protein>
    <recommendedName>
        <fullName evidence="6">Aminotransferase class I/classII large domain-containing protein</fullName>
    </recommendedName>
</protein>
<accession>A0AAV9IGV2</accession>
<dbReference type="PANTHER" id="PTHR46383">
    <property type="entry name" value="ASPARTATE AMINOTRANSFERASE"/>
    <property type="match status" value="1"/>
</dbReference>
<dbReference type="Proteomes" id="UP001300502">
    <property type="component" value="Unassembled WGS sequence"/>
</dbReference>
<organism evidence="7 8">
    <name type="scientific">Galdieria yellowstonensis</name>
    <dbReference type="NCBI Taxonomy" id="3028027"/>
    <lineage>
        <taxon>Eukaryota</taxon>
        <taxon>Rhodophyta</taxon>
        <taxon>Bangiophyceae</taxon>
        <taxon>Galdieriales</taxon>
        <taxon>Galdieriaceae</taxon>
        <taxon>Galdieria</taxon>
    </lineage>
</organism>
<dbReference type="InterPro" id="IPR015421">
    <property type="entry name" value="PyrdxlP-dep_Trfase_major"/>
</dbReference>
<comment type="cofactor">
    <cofactor evidence="1">
        <name>pyridoxal 5'-phosphate</name>
        <dbReference type="ChEBI" id="CHEBI:597326"/>
    </cofactor>
</comment>
<evidence type="ECO:0000256" key="2">
    <source>
        <dbReference type="ARBA" id="ARBA00007441"/>
    </source>
</evidence>
<dbReference type="Pfam" id="PF00155">
    <property type="entry name" value="Aminotran_1_2"/>
    <property type="match status" value="1"/>
</dbReference>
<dbReference type="PANTHER" id="PTHR46383:SF1">
    <property type="entry name" value="ASPARTATE AMINOTRANSFERASE"/>
    <property type="match status" value="1"/>
</dbReference>
<keyword evidence="5" id="KW-0663">Pyridoxal phosphate</keyword>